<dbReference type="OMA" id="CQIFFER"/>
<evidence type="ECO:0000256" key="2">
    <source>
        <dbReference type="SAM" id="MobiDB-lite"/>
    </source>
</evidence>
<dbReference type="KEGG" id="cput:CONPUDRAFT_59153"/>
<accession>A0A5M3MIV3</accession>
<dbReference type="InterPro" id="IPR043129">
    <property type="entry name" value="ATPase_NBD"/>
</dbReference>
<dbReference type="CDD" id="cd10208">
    <property type="entry name" value="ASKHA_NBD_ScArp9-like"/>
    <property type="match status" value="1"/>
</dbReference>
<proteinExistence type="inferred from homology"/>
<feature type="region of interest" description="Disordered" evidence="2">
    <location>
        <begin position="45"/>
        <end position="85"/>
    </location>
</feature>
<evidence type="ECO:0000313" key="4">
    <source>
        <dbReference type="Proteomes" id="UP000053558"/>
    </source>
</evidence>
<dbReference type="InterPro" id="IPR004000">
    <property type="entry name" value="Actin"/>
</dbReference>
<organism evidence="3 4">
    <name type="scientific">Coniophora puteana (strain RWD-64-598)</name>
    <name type="common">Brown rot fungus</name>
    <dbReference type="NCBI Taxonomy" id="741705"/>
    <lineage>
        <taxon>Eukaryota</taxon>
        <taxon>Fungi</taxon>
        <taxon>Dikarya</taxon>
        <taxon>Basidiomycota</taxon>
        <taxon>Agaricomycotina</taxon>
        <taxon>Agaricomycetes</taxon>
        <taxon>Agaricomycetidae</taxon>
        <taxon>Boletales</taxon>
        <taxon>Coniophorineae</taxon>
        <taxon>Coniophoraceae</taxon>
        <taxon>Coniophora</taxon>
    </lineage>
</organism>
<keyword evidence="4" id="KW-1185">Reference proteome</keyword>
<dbReference type="RefSeq" id="XP_007770426.1">
    <property type="nucleotide sequence ID" value="XM_007772236.1"/>
</dbReference>
<dbReference type="OrthoDB" id="74201at2759"/>
<comment type="caution">
    <text evidence="3">The sequence shown here is derived from an EMBL/GenBank/DDBJ whole genome shotgun (WGS) entry which is preliminary data.</text>
</comment>
<gene>
    <name evidence="3" type="ORF">CONPUDRAFT_59153</name>
</gene>
<dbReference type="EMBL" id="JH711581">
    <property type="protein sequence ID" value="EIW79189.1"/>
    <property type="molecule type" value="Genomic_DNA"/>
</dbReference>
<comment type="similarity">
    <text evidence="1">Belongs to the actin family.</text>
</comment>
<sequence>MVSFRDSSVVIIETSRTQVKAGLGLHELLKTPSVDIQARVGLRKSAGESSNANGRPSLHPQDSADNVRGSSPARASSLPHQPSPHAKVNDYLVGTQLDEALASGQDVAVSWPFADGSVRDWVQAEAIWKHVLFTQLQLRRAQNESPVMLSIAPGLSRDACERIGQIFFERFNVAGFALLERPAAQLYAANALSGVVVDIGMEFTDVAPLYEGAPVAPARASTPVGARDCQAYLAHLLRANPSVAQAARLPEDRADPAFNAAWNFLCDLARYLWEEGLVRVPSDGQTAFELAPEEDGVTDIAAVVMAGKERAVIELGNKKKANPKASAAEQARAKEIEAMDLVAVQFRGHALTIGKERHRLCEPLFDPTLLRNLPGVDPGRDVSEVLPIQDTVAMAVAGADVDQRQYIWQGLFVTGDLSNHVKGIPSALQSRISSYLIASTSSEVPNEIQPRSTKVLSVPEYFAEYREKGDGLAAFLGTSIVAKISFHDSQSKNFASKSDYNEKGPKAVIEMSPSLL</sequence>
<dbReference type="Gene3D" id="3.30.420.40">
    <property type="match status" value="3"/>
</dbReference>
<dbReference type="SMART" id="SM00268">
    <property type="entry name" value="ACTIN"/>
    <property type="match status" value="1"/>
</dbReference>
<name>A0A5M3MIV3_CONPW</name>
<reference evidence="4" key="1">
    <citation type="journal article" date="2012" name="Science">
        <title>The Paleozoic origin of enzymatic lignin decomposition reconstructed from 31 fungal genomes.</title>
        <authorList>
            <person name="Floudas D."/>
            <person name="Binder M."/>
            <person name="Riley R."/>
            <person name="Barry K."/>
            <person name="Blanchette R.A."/>
            <person name="Henrissat B."/>
            <person name="Martinez A.T."/>
            <person name="Otillar R."/>
            <person name="Spatafora J.W."/>
            <person name="Yadav J.S."/>
            <person name="Aerts A."/>
            <person name="Benoit I."/>
            <person name="Boyd A."/>
            <person name="Carlson A."/>
            <person name="Copeland A."/>
            <person name="Coutinho P.M."/>
            <person name="de Vries R.P."/>
            <person name="Ferreira P."/>
            <person name="Findley K."/>
            <person name="Foster B."/>
            <person name="Gaskell J."/>
            <person name="Glotzer D."/>
            <person name="Gorecki P."/>
            <person name="Heitman J."/>
            <person name="Hesse C."/>
            <person name="Hori C."/>
            <person name="Igarashi K."/>
            <person name="Jurgens J.A."/>
            <person name="Kallen N."/>
            <person name="Kersten P."/>
            <person name="Kohler A."/>
            <person name="Kuees U."/>
            <person name="Kumar T.K.A."/>
            <person name="Kuo A."/>
            <person name="LaButti K."/>
            <person name="Larrondo L.F."/>
            <person name="Lindquist E."/>
            <person name="Ling A."/>
            <person name="Lombard V."/>
            <person name="Lucas S."/>
            <person name="Lundell T."/>
            <person name="Martin R."/>
            <person name="McLaughlin D.J."/>
            <person name="Morgenstern I."/>
            <person name="Morin E."/>
            <person name="Murat C."/>
            <person name="Nagy L.G."/>
            <person name="Nolan M."/>
            <person name="Ohm R.A."/>
            <person name="Patyshakuliyeva A."/>
            <person name="Rokas A."/>
            <person name="Ruiz-Duenas F.J."/>
            <person name="Sabat G."/>
            <person name="Salamov A."/>
            <person name="Samejima M."/>
            <person name="Schmutz J."/>
            <person name="Slot J.C."/>
            <person name="St John F."/>
            <person name="Stenlid J."/>
            <person name="Sun H."/>
            <person name="Sun S."/>
            <person name="Syed K."/>
            <person name="Tsang A."/>
            <person name="Wiebenga A."/>
            <person name="Young D."/>
            <person name="Pisabarro A."/>
            <person name="Eastwood D.C."/>
            <person name="Martin F."/>
            <person name="Cullen D."/>
            <person name="Grigoriev I.V."/>
            <person name="Hibbett D.S."/>
        </authorList>
    </citation>
    <scope>NUCLEOTIDE SEQUENCE [LARGE SCALE GENOMIC DNA]</scope>
    <source>
        <strain evidence="4">RWD-64-598 SS2</strain>
    </source>
</reference>
<evidence type="ECO:0000313" key="3">
    <source>
        <dbReference type="EMBL" id="EIW79189.1"/>
    </source>
</evidence>
<dbReference type="Pfam" id="PF00022">
    <property type="entry name" value="Actin"/>
    <property type="match status" value="2"/>
</dbReference>
<dbReference type="SUPFAM" id="SSF53067">
    <property type="entry name" value="Actin-like ATPase domain"/>
    <property type="match status" value="2"/>
</dbReference>
<dbReference type="PANTHER" id="PTHR11937">
    <property type="entry name" value="ACTIN"/>
    <property type="match status" value="1"/>
</dbReference>
<dbReference type="AlphaFoldDB" id="A0A5M3MIV3"/>
<dbReference type="GeneID" id="19208012"/>
<evidence type="ECO:0000256" key="1">
    <source>
        <dbReference type="RuleBase" id="RU000487"/>
    </source>
</evidence>
<dbReference type="Proteomes" id="UP000053558">
    <property type="component" value="Unassembled WGS sequence"/>
</dbReference>
<protein>
    <submittedName>
        <fullName evidence="3">Actin-related protein</fullName>
    </submittedName>
</protein>